<evidence type="ECO:0000256" key="1">
    <source>
        <dbReference type="ARBA" id="ARBA00023231"/>
    </source>
</evidence>
<dbReference type="Gene3D" id="1.10.287.660">
    <property type="entry name" value="Helix hairpin bin"/>
    <property type="match status" value="1"/>
</dbReference>
<comment type="similarity">
    <text evidence="2">Belongs to the UPF0437 family.</text>
</comment>
<evidence type="ECO:0000313" key="5">
    <source>
        <dbReference type="Proteomes" id="UP000029409"/>
    </source>
</evidence>
<dbReference type="Proteomes" id="UP000029409">
    <property type="component" value="Chromosome"/>
</dbReference>
<keyword evidence="5" id="KW-1185">Reference proteome</keyword>
<dbReference type="RefSeq" id="WP_042206635.1">
    <property type="nucleotide sequence ID" value="NZ_CP009288.1"/>
</dbReference>
<evidence type="ECO:0000256" key="2">
    <source>
        <dbReference type="ARBA" id="ARBA00044954"/>
    </source>
</evidence>
<feature type="coiled-coil region" evidence="3">
    <location>
        <begin position="4"/>
        <end position="31"/>
    </location>
</feature>
<dbReference type="Pfam" id="PF05082">
    <property type="entry name" value="Rop-like"/>
    <property type="match status" value="1"/>
</dbReference>
<dbReference type="EMBL" id="CP009288">
    <property type="protein sequence ID" value="AIQ12808.1"/>
    <property type="molecule type" value="Genomic_DNA"/>
</dbReference>
<accession>A0A089HR12</accession>
<dbReference type="KEGG" id="pdu:PDUR_13490"/>
<gene>
    <name evidence="4" type="ORF">PDUR_13490</name>
</gene>
<dbReference type="AlphaFoldDB" id="A0A089HR12"/>
<proteinExistence type="inferred from homology"/>
<evidence type="ECO:0000256" key="3">
    <source>
        <dbReference type="SAM" id="Coils"/>
    </source>
</evidence>
<dbReference type="OrthoDB" id="2627449at2"/>
<name>A0A089HR12_PAEDU</name>
<sequence>MEQIDKLKEEIKELNNAAISLQNQLHDLAEGLPMHLEELPELARRTFETFSELTAKRQELKSLKSQKV</sequence>
<evidence type="ECO:0000313" key="4">
    <source>
        <dbReference type="EMBL" id="AIQ12808.1"/>
    </source>
</evidence>
<dbReference type="PIRSF" id="PIRSF037676">
    <property type="entry name" value="DUF683"/>
    <property type="match status" value="1"/>
</dbReference>
<dbReference type="STRING" id="44251.PDUR_13490"/>
<dbReference type="InterPro" id="IPR007774">
    <property type="entry name" value="Put_N_fixation"/>
</dbReference>
<keyword evidence="1" id="KW-0535">Nitrogen fixation</keyword>
<dbReference type="eggNOG" id="COG5420">
    <property type="taxonomic scope" value="Bacteria"/>
</dbReference>
<reference evidence="4 5" key="1">
    <citation type="submission" date="2014-08" db="EMBL/GenBank/DDBJ databases">
        <title>Comparative genomics of the Paenibacillus odorifer group.</title>
        <authorList>
            <person name="den Bakker H.C."/>
            <person name="Tsai Y.-C."/>
            <person name="Martin N."/>
            <person name="Korlach J."/>
            <person name="Wiedmann M."/>
        </authorList>
    </citation>
    <scope>NUCLEOTIDE SEQUENCE [LARGE SCALE GENOMIC DNA]</scope>
    <source>
        <strain evidence="4 5">DSM 1735</strain>
    </source>
</reference>
<keyword evidence="3" id="KW-0175">Coiled coil</keyword>
<dbReference type="InterPro" id="IPR029012">
    <property type="entry name" value="Helix_hairpin_bin_sf"/>
</dbReference>
<protein>
    <submittedName>
        <fullName evidence="4">Uncharacterized protein</fullName>
    </submittedName>
</protein>
<organism evidence="4 5">
    <name type="scientific">Paenibacillus durus</name>
    <name type="common">Paenibacillus azotofixans</name>
    <dbReference type="NCBI Taxonomy" id="44251"/>
    <lineage>
        <taxon>Bacteria</taxon>
        <taxon>Bacillati</taxon>
        <taxon>Bacillota</taxon>
        <taxon>Bacilli</taxon>
        <taxon>Bacillales</taxon>
        <taxon>Paenibacillaceae</taxon>
        <taxon>Paenibacillus</taxon>
    </lineage>
</organism>